<dbReference type="OrthoDB" id="9811036at2"/>
<dbReference type="GO" id="GO:0016020">
    <property type="term" value="C:membrane"/>
    <property type="evidence" value="ECO:0007669"/>
    <property type="project" value="UniProtKB-SubCell"/>
</dbReference>
<feature type="transmembrane region" description="Helical" evidence="6">
    <location>
        <begin position="133"/>
        <end position="160"/>
    </location>
</feature>
<evidence type="ECO:0000256" key="3">
    <source>
        <dbReference type="ARBA" id="ARBA00022748"/>
    </source>
</evidence>
<reference evidence="8 9" key="1">
    <citation type="submission" date="2016-10" db="EMBL/GenBank/DDBJ databases">
        <authorList>
            <person name="de Groot N.N."/>
        </authorList>
    </citation>
    <scope>NUCLEOTIDE SEQUENCE [LARGE SCALE GENOMIC DNA]</scope>
    <source>
        <strain evidence="8 9">DSM 6059</strain>
    </source>
</reference>
<dbReference type="Pfam" id="PF02683">
    <property type="entry name" value="DsbD_TM"/>
    <property type="match status" value="1"/>
</dbReference>
<dbReference type="STRING" id="1123010.SAMN02745724_02585"/>
<feature type="transmembrane region" description="Helical" evidence="6">
    <location>
        <begin position="166"/>
        <end position="196"/>
    </location>
</feature>
<protein>
    <submittedName>
        <fullName evidence="8">Thiol:disulfide interchange protein DsbD</fullName>
    </submittedName>
</protein>
<organism evidence="8 9">
    <name type="scientific">Pseudoalteromonas denitrificans DSM 6059</name>
    <dbReference type="NCBI Taxonomy" id="1123010"/>
    <lineage>
        <taxon>Bacteria</taxon>
        <taxon>Pseudomonadati</taxon>
        <taxon>Pseudomonadota</taxon>
        <taxon>Gammaproteobacteria</taxon>
        <taxon>Alteromonadales</taxon>
        <taxon>Pseudoalteromonadaceae</taxon>
        <taxon>Pseudoalteromonas</taxon>
    </lineage>
</organism>
<feature type="transmembrane region" description="Helical" evidence="6">
    <location>
        <begin position="60"/>
        <end position="81"/>
    </location>
</feature>
<keyword evidence="9" id="KW-1185">Reference proteome</keyword>
<sequence length="227" mass="24142">MEFIIQSALQNGQESVFIVAAIFATGLLTSLTPCIYPMLPITVSVIGSQAKNKSQSIGYSLIYVSGLALVYASLGMLAASTGQLFGAIASHPITLSLVAAFCSLMAMWILGWLKLPNITLSHQIKTQYVPINIFITGGLSGLIMAPCTSPVLGMLLMYVAGEGSQIWAALLMFTFAFGMSALLIIAGCFSGFLTSLPRSGNWLNITKWLMALSMFGASIYLIFTAVS</sequence>
<evidence type="ECO:0000256" key="5">
    <source>
        <dbReference type="ARBA" id="ARBA00023136"/>
    </source>
</evidence>
<feature type="transmembrane region" description="Helical" evidence="6">
    <location>
        <begin position="208"/>
        <end position="226"/>
    </location>
</feature>
<comment type="subcellular location">
    <subcellularLocation>
        <location evidence="1">Membrane</location>
        <topology evidence="1">Multi-pass membrane protein</topology>
    </subcellularLocation>
</comment>
<dbReference type="Proteomes" id="UP000198862">
    <property type="component" value="Unassembled WGS sequence"/>
</dbReference>
<name>A0A1I1M3Q8_9GAMM</name>
<dbReference type="PANTHER" id="PTHR32234">
    <property type="entry name" value="THIOL:DISULFIDE INTERCHANGE PROTEIN DSBD"/>
    <property type="match status" value="1"/>
</dbReference>
<dbReference type="GO" id="GO:0017004">
    <property type="term" value="P:cytochrome complex assembly"/>
    <property type="evidence" value="ECO:0007669"/>
    <property type="project" value="UniProtKB-KW"/>
</dbReference>
<evidence type="ECO:0000313" key="8">
    <source>
        <dbReference type="EMBL" id="SFC79865.1"/>
    </source>
</evidence>
<keyword evidence="5 6" id="KW-0472">Membrane</keyword>
<evidence type="ECO:0000259" key="7">
    <source>
        <dbReference type="Pfam" id="PF02683"/>
    </source>
</evidence>
<feature type="transmembrane region" description="Helical" evidence="6">
    <location>
        <begin position="93"/>
        <end position="113"/>
    </location>
</feature>
<evidence type="ECO:0000313" key="9">
    <source>
        <dbReference type="Proteomes" id="UP000198862"/>
    </source>
</evidence>
<dbReference type="GO" id="GO:0045454">
    <property type="term" value="P:cell redox homeostasis"/>
    <property type="evidence" value="ECO:0007669"/>
    <property type="project" value="TreeGrafter"/>
</dbReference>
<proteinExistence type="predicted"/>
<keyword evidence="2 6" id="KW-0812">Transmembrane</keyword>
<keyword evidence="3" id="KW-0201">Cytochrome c-type biogenesis</keyword>
<accession>A0A1I1M3Q8</accession>
<feature type="transmembrane region" description="Helical" evidence="6">
    <location>
        <begin position="16"/>
        <end position="39"/>
    </location>
</feature>
<dbReference type="GO" id="GO:0015035">
    <property type="term" value="F:protein-disulfide reductase activity"/>
    <property type="evidence" value="ECO:0007669"/>
    <property type="project" value="TreeGrafter"/>
</dbReference>
<evidence type="ECO:0000256" key="6">
    <source>
        <dbReference type="SAM" id="Phobius"/>
    </source>
</evidence>
<dbReference type="InterPro" id="IPR003834">
    <property type="entry name" value="Cyt_c_assmbl_TM_dom"/>
</dbReference>
<dbReference type="PANTHER" id="PTHR32234:SF0">
    <property type="entry name" value="THIOL:DISULFIDE INTERCHANGE PROTEIN DSBD"/>
    <property type="match status" value="1"/>
</dbReference>
<evidence type="ECO:0000256" key="2">
    <source>
        <dbReference type="ARBA" id="ARBA00022692"/>
    </source>
</evidence>
<gene>
    <name evidence="8" type="ORF">SAMN02745724_02585</name>
</gene>
<dbReference type="RefSeq" id="WP_091984430.1">
    <property type="nucleotide sequence ID" value="NZ_FOLO01000018.1"/>
</dbReference>
<dbReference type="AlphaFoldDB" id="A0A1I1M3Q8"/>
<dbReference type="EMBL" id="FOLO01000018">
    <property type="protein sequence ID" value="SFC79865.1"/>
    <property type="molecule type" value="Genomic_DNA"/>
</dbReference>
<keyword evidence="4 6" id="KW-1133">Transmembrane helix</keyword>
<evidence type="ECO:0000256" key="1">
    <source>
        <dbReference type="ARBA" id="ARBA00004141"/>
    </source>
</evidence>
<evidence type="ECO:0000256" key="4">
    <source>
        <dbReference type="ARBA" id="ARBA00022989"/>
    </source>
</evidence>
<feature type="domain" description="Cytochrome C biogenesis protein transmembrane" evidence="7">
    <location>
        <begin position="17"/>
        <end position="222"/>
    </location>
</feature>